<organism evidence="9 10">
    <name type="scientific">Uncinula necator</name>
    <name type="common">Grape powdery mildew</name>
    <dbReference type="NCBI Taxonomy" id="52586"/>
    <lineage>
        <taxon>Eukaryota</taxon>
        <taxon>Fungi</taxon>
        <taxon>Dikarya</taxon>
        <taxon>Ascomycota</taxon>
        <taxon>Pezizomycotina</taxon>
        <taxon>Leotiomycetes</taxon>
        <taxon>Erysiphales</taxon>
        <taxon>Erysiphaceae</taxon>
        <taxon>Erysiphe</taxon>
    </lineage>
</organism>
<evidence type="ECO:0000256" key="3">
    <source>
        <dbReference type="ARBA" id="ARBA00011025"/>
    </source>
</evidence>
<accession>A0A0B1P2E2</accession>
<keyword evidence="5" id="KW-0509">mRNA transport</keyword>
<dbReference type="InterPro" id="IPR037518">
    <property type="entry name" value="MPN"/>
</dbReference>
<evidence type="ECO:0000256" key="1">
    <source>
        <dbReference type="ARBA" id="ARBA00004335"/>
    </source>
</evidence>
<reference evidence="9 10" key="1">
    <citation type="journal article" date="2014" name="BMC Genomics">
        <title>Adaptive genomic structural variation in the grape powdery mildew pathogen, Erysiphe necator.</title>
        <authorList>
            <person name="Jones L."/>
            <person name="Riaz S."/>
            <person name="Morales-Cruz A."/>
            <person name="Amrine K.C."/>
            <person name="McGuire B."/>
            <person name="Gubler W.D."/>
            <person name="Walker M.A."/>
            <person name="Cantu D."/>
        </authorList>
    </citation>
    <scope>NUCLEOTIDE SEQUENCE [LARGE SCALE GENOMIC DNA]</scope>
    <source>
        <strain evidence="10">c</strain>
    </source>
</reference>
<dbReference type="CDD" id="cd08061">
    <property type="entry name" value="MPN_NPL4"/>
    <property type="match status" value="1"/>
</dbReference>
<evidence type="ECO:0000256" key="4">
    <source>
        <dbReference type="ARBA" id="ARBA00019709"/>
    </source>
</evidence>
<proteinExistence type="inferred from homology"/>
<dbReference type="OMA" id="TKDRYVP"/>
<dbReference type="GO" id="GO:0031625">
    <property type="term" value="F:ubiquitin protein ligase binding"/>
    <property type="evidence" value="ECO:0007669"/>
    <property type="project" value="TreeGrafter"/>
</dbReference>
<comment type="function">
    <text evidence="7">Involved in the import of nuclear-targeted proteins into the nucleus and the export of poly(A) RNA out of the nucleus. Has a role in the endoplasmic reticulum-associated degradation (ERAD) pathway.</text>
</comment>
<dbReference type="GO" id="GO:0048471">
    <property type="term" value="C:perinuclear region of cytoplasm"/>
    <property type="evidence" value="ECO:0007669"/>
    <property type="project" value="UniProtKB-SubCell"/>
</dbReference>
<dbReference type="GO" id="GO:0031965">
    <property type="term" value="C:nuclear membrane"/>
    <property type="evidence" value="ECO:0007669"/>
    <property type="project" value="UniProtKB-SubCell"/>
</dbReference>
<feature type="domain" description="MPN" evidence="8">
    <location>
        <begin position="263"/>
        <end position="400"/>
    </location>
</feature>
<dbReference type="Proteomes" id="UP000030854">
    <property type="component" value="Unassembled WGS sequence"/>
</dbReference>
<dbReference type="PIRSF" id="PIRSF010052">
    <property type="entry name" value="Polyub_prc_Npl4"/>
    <property type="match status" value="1"/>
</dbReference>
<dbReference type="GO" id="GO:0015031">
    <property type="term" value="P:protein transport"/>
    <property type="evidence" value="ECO:0007669"/>
    <property type="project" value="UniProtKB-KW"/>
</dbReference>
<keyword evidence="10" id="KW-1185">Reference proteome</keyword>
<dbReference type="GO" id="GO:0051028">
    <property type="term" value="P:mRNA transport"/>
    <property type="evidence" value="ECO:0007669"/>
    <property type="project" value="UniProtKB-KW"/>
</dbReference>
<evidence type="ECO:0000256" key="7">
    <source>
        <dbReference type="ARBA" id="ARBA00024703"/>
    </source>
</evidence>
<evidence type="ECO:0000256" key="6">
    <source>
        <dbReference type="ARBA" id="ARBA00023010"/>
    </source>
</evidence>
<comment type="caution">
    <text evidence="9">The sequence shown here is derived from an EMBL/GenBank/DDBJ whole genome shotgun (WGS) entry which is preliminary data.</text>
</comment>
<dbReference type="SUPFAM" id="SSF54236">
    <property type="entry name" value="Ubiquitin-like"/>
    <property type="match status" value="1"/>
</dbReference>
<name>A0A0B1P2E2_UNCNE</name>
<dbReference type="InterPro" id="IPR007716">
    <property type="entry name" value="NPL4_Zn-bd_put"/>
</dbReference>
<evidence type="ECO:0000256" key="2">
    <source>
        <dbReference type="ARBA" id="ARBA00004556"/>
    </source>
</evidence>
<keyword evidence="5" id="KW-0813">Transport</keyword>
<dbReference type="InterPro" id="IPR007717">
    <property type="entry name" value="NPL4_C"/>
</dbReference>
<sequence length="638" mass="71479">MLLRFRGPDGMVRIVADRDDTFGELEHKLSKVLPEDVDYETLILSNKPAGGDNKLLKEISKYKISQIGLGHGDMVFLNYKKIESPSTELYSNTATTRASDYSSSANKQIGISPLKSYDQNVSISALNQGDSKKGTESIYQSELDDRLDKKDGRIIRKRDHKMCRHGEKGMCDYCMPLEPFDPGYMHDNNIKNLSFHSYLRKINSTTNKSGQGSSFMPPLSEPYYRVKNKCPSGHPEWPGGICTKCQPSAITLQPQPFRMIDHVEFSKPSIVENFLNFWRISGCQRFGYLYGRYSEYTEVPLGIKAVVEAIYEPPQSGEIDGITLTEWENKEGIDEVASLCGLEKVGVIWTDLLDSGKGDGTVFCKRHIDSYYLSSLEIVFAARLQAKYPKSTKWSDSGKFGSNLVTCVLSGDTSNQIAISAYQVSNSAIEMVRADIVEPSADPGKMLVRSEHNEDSNQSISYIPEVFYRRINEYGCSVQENAKPSFPVEYLLVTLTHGFPSNPKPLFIAPDPGFPIENRSIIGIDQDIKAISKHLEFGKNLMGEEPIFHISAVSDFHLLCYLHTFGWLDKNEEALLCLVATQHDEIEGKKLSYTSGWNTLVAVIQSTGERPLKRLSPIDCDGSNSERLAKRIGVVRLD</sequence>
<dbReference type="STRING" id="52586.A0A0B1P2E2"/>
<comment type="similarity">
    <text evidence="3">Belongs to the NPL4 family.</text>
</comment>
<comment type="subcellular location">
    <subcellularLocation>
        <location evidence="2">Cytoplasm</location>
        <location evidence="2">Perinuclear region</location>
    </subcellularLocation>
    <subcellularLocation>
        <location evidence="1">Nucleus membrane</location>
        <topology evidence="1">Peripheral membrane protein</topology>
        <orientation evidence="1">Cytoplasmic side</orientation>
    </subcellularLocation>
</comment>
<evidence type="ECO:0000313" key="10">
    <source>
        <dbReference type="Proteomes" id="UP000030854"/>
    </source>
</evidence>
<evidence type="ECO:0000256" key="5">
    <source>
        <dbReference type="ARBA" id="ARBA00022816"/>
    </source>
</evidence>
<dbReference type="PANTHER" id="PTHR12710">
    <property type="entry name" value="NUCLEAR PROTEIN LOCALIZATION 4"/>
    <property type="match status" value="1"/>
</dbReference>
<dbReference type="Gene3D" id="3.10.20.90">
    <property type="entry name" value="Phosphatidylinositol 3-kinase Catalytic Subunit, Chain A, domain 1"/>
    <property type="match status" value="1"/>
</dbReference>
<dbReference type="Pfam" id="PF05021">
    <property type="entry name" value="NPL4"/>
    <property type="match status" value="1"/>
</dbReference>
<dbReference type="Pfam" id="PF05020">
    <property type="entry name" value="zf-NPL4"/>
    <property type="match status" value="1"/>
</dbReference>
<dbReference type="GO" id="GO:0006511">
    <property type="term" value="P:ubiquitin-dependent protein catabolic process"/>
    <property type="evidence" value="ECO:0007669"/>
    <property type="project" value="InterPro"/>
</dbReference>
<dbReference type="InterPro" id="IPR016563">
    <property type="entry name" value="Npl4"/>
</dbReference>
<keyword evidence="6" id="KW-0811">Translocation</keyword>
<evidence type="ECO:0000313" key="9">
    <source>
        <dbReference type="EMBL" id="KHJ31116.1"/>
    </source>
</evidence>
<keyword evidence="6" id="KW-0653">Protein transport</keyword>
<dbReference type="EMBL" id="JNVN01003246">
    <property type="protein sequence ID" value="KHJ31116.1"/>
    <property type="molecule type" value="Genomic_DNA"/>
</dbReference>
<dbReference type="GO" id="GO:0043130">
    <property type="term" value="F:ubiquitin binding"/>
    <property type="evidence" value="ECO:0007669"/>
    <property type="project" value="TreeGrafter"/>
</dbReference>
<protein>
    <recommendedName>
        <fullName evidence="4">Nuclear protein localization protein 4</fullName>
    </recommendedName>
</protein>
<dbReference type="CDD" id="cd17055">
    <property type="entry name" value="Ubl_AtNPL4_like"/>
    <property type="match status" value="1"/>
</dbReference>
<dbReference type="PANTHER" id="PTHR12710:SF0">
    <property type="entry name" value="NUCLEAR PROTEIN LOCALIZATION PROTEIN 4 HOMOLOG"/>
    <property type="match status" value="1"/>
</dbReference>
<dbReference type="PROSITE" id="PS50249">
    <property type="entry name" value="MPN"/>
    <property type="match status" value="1"/>
</dbReference>
<dbReference type="Gene3D" id="3.40.140.10">
    <property type="entry name" value="Cytidine Deaminase, domain 2"/>
    <property type="match status" value="1"/>
</dbReference>
<dbReference type="AlphaFoldDB" id="A0A0B1P2E2"/>
<evidence type="ECO:0000259" key="8">
    <source>
        <dbReference type="PROSITE" id="PS50249"/>
    </source>
</evidence>
<dbReference type="HOGENOM" id="CLU_017172_0_0_1"/>
<dbReference type="InterPro" id="IPR029071">
    <property type="entry name" value="Ubiquitin-like_domsf"/>
</dbReference>
<gene>
    <name evidence="9" type="ORF">EV44_g2809</name>
</gene>